<evidence type="ECO:0000313" key="2">
    <source>
        <dbReference type="EMBL" id="CAE8641071.1"/>
    </source>
</evidence>
<keyword evidence="3" id="KW-1185">Reference proteome</keyword>
<evidence type="ECO:0000256" key="1">
    <source>
        <dbReference type="SAM" id="MobiDB-lite"/>
    </source>
</evidence>
<comment type="caution">
    <text evidence="2">The sequence shown here is derived from an EMBL/GenBank/DDBJ whole genome shotgun (WGS) entry which is preliminary data.</text>
</comment>
<dbReference type="Proteomes" id="UP000654075">
    <property type="component" value="Unassembled WGS sequence"/>
</dbReference>
<protein>
    <submittedName>
        <fullName evidence="2">Uncharacterized protein</fullName>
    </submittedName>
</protein>
<name>A0A813HUR9_POLGL</name>
<dbReference type="EMBL" id="CAJNNV010032794">
    <property type="protein sequence ID" value="CAE8641071.1"/>
    <property type="molecule type" value="Genomic_DNA"/>
</dbReference>
<feature type="region of interest" description="Disordered" evidence="1">
    <location>
        <begin position="84"/>
        <end position="138"/>
    </location>
</feature>
<accession>A0A813HUR9</accession>
<reference evidence="2" key="1">
    <citation type="submission" date="2021-02" db="EMBL/GenBank/DDBJ databases">
        <authorList>
            <person name="Dougan E. K."/>
            <person name="Rhodes N."/>
            <person name="Thang M."/>
            <person name="Chan C."/>
        </authorList>
    </citation>
    <scope>NUCLEOTIDE SEQUENCE</scope>
</reference>
<dbReference type="OrthoDB" id="441858at2759"/>
<gene>
    <name evidence="2" type="ORF">PGLA1383_LOCUS55796</name>
</gene>
<proteinExistence type="predicted"/>
<sequence length="138" mass="15049">MAGLGQDLAEIVGQYGLPPDLVQIFRDKAVTSTAVIAKTFQDDEQFADFFLEEEAMVASGRGKSLRLRLALKMVYYDALHTARNNGEVPRVSDSPVSSEAPSRAESEAEEEPEKDEAEAEEEEEQADGEALLGRGRSA</sequence>
<feature type="compositionally biased region" description="Acidic residues" evidence="1">
    <location>
        <begin position="107"/>
        <end position="127"/>
    </location>
</feature>
<evidence type="ECO:0000313" key="3">
    <source>
        <dbReference type="Proteomes" id="UP000654075"/>
    </source>
</evidence>
<organism evidence="2 3">
    <name type="scientific">Polarella glacialis</name>
    <name type="common">Dinoflagellate</name>
    <dbReference type="NCBI Taxonomy" id="89957"/>
    <lineage>
        <taxon>Eukaryota</taxon>
        <taxon>Sar</taxon>
        <taxon>Alveolata</taxon>
        <taxon>Dinophyceae</taxon>
        <taxon>Suessiales</taxon>
        <taxon>Suessiaceae</taxon>
        <taxon>Polarella</taxon>
    </lineage>
</organism>
<dbReference type="AlphaFoldDB" id="A0A813HUR9"/>